<dbReference type="Pfam" id="PF00441">
    <property type="entry name" value="Acyl-CoA_dh_1"/>
    <property type="match status" value="1"/>
</dbReference>
<dbReference type="Pfam" id="PF00702">
    <property type="entry name" value="Hydrolase"/>
    <property type="match status" value="1"/>
</dbReference>
<dbReference type="InterPro" id="IPR037069">
    <property type="entry name" value="AcylCoA_DH/ox_N_sf"/>
</dbReference>
<dbReference type="PANTHER" id="PTHR48083">
    <property type="entry name" value="MEDIUM-CHAIN SPECIFIC ACYL-COA DEHYDROGENASE, MITOCHONDRIAL-RELATED"/>
    <property type="match status" value="1"/>
</dbReference>
<dbReference type="SUPFAM" id="SSF56645">
    <property type="entry name" value="Acyl-CoA dehydrogenase NM domain-like"/>
    <property type="match status" value="1"/>
</dbReference>
<dbReference type="SFLD" id="SFLDG01129">
    <property type="entry name" value="C1.5:_HAD__Beta-PGM__Phosphata"/>
    <property type="match status" value="1"/>
</dbReference>
<dbReference type="Pfam" id="PF02770">
    <property type="entry name" value="Acyl-CoA_dh_M"/>
    <property type="match status" value="1"/>
</dbReference>
<dbReference type="Gene3D" id="2.40.110.10">
    <property type="entry name" value="Butyryl-CoA Dehydrogenase, subunit A, domain 2"/>
    <property type="match status" value="1"/>
</dbReference>
<dbReference type="GO" id="GO:0050660">
    <property type="term" value="F:flavin adenine dinucleotide binding"/>
    <property type="evidence" value="ECO:0007669"/>
    <property type="project" value="InterPro"/>
</dbReference>
<sequence>MINTVVFDLGGVFLPAPFTFWPDLEKKWGLEKGSIRRTILSSEFTATFDELERGQLTLEDFKPLFTWFYNRQHGTKLKSLPCLDWIVPQFDTRWIPILDSLRTQGYRIYLLSNNWYNDRARSSSTVPVNTDLFDGVFESCKLGMRKPETRIYKHVTEALKVQPSQILFIDDLGENLKAARKLGWVTVKCVNREDTVTEIEKNLGISLRNSVIGAKDVDYENFSNYHKLLTYFKQKFKTEDENLEIKSFTHGESNPTYYVKYHNFEYVLRKKPSGTLLPSAHLIDREFRIQKALRELVPVPEVVDYVEDVLDTPFYLVSYVRGRVLSDYQLKSVPKDERHLYWTELVKTLAKIHSVNYKKIWLADFGKEAGYIERNLKRWYDNYQATKTIELDMVPRLYKMLCDRIPRDTMTTLVHGDFRLDNVIFHPTEPKIIAVLDWETSTIGDPMTDLGTVLFNYYHDEKKFYSTVRPLSTLKDRGLLQDSELFNTYLTELSSTSVPKPKWLQTGVKSDEWNFYVAFLLFRAAAICQGVYKRYLTGQNSAFTDGKNFGRLAKKFFEHSYVRLRQSSFGMFPVVPSAMGKKGQWYYDNVREFMDTEILPHEQDFINWFNSDKCFSIMRLVEELKEKARAKGLWNMFIPPYIDPNEEFGQGLTNVEYGHIAELMGQCMYSPEIFNCSPPDTANMEVLIKYGTKAQHAKWLKPLLEGEIRSCFSMTEKDVASSDVLNIQAPIYRDGRGNFIVNARKFFTSHASHPNCRICILIGRIEGWQNRPQHEQHSAILIPMDTPGVHVVRSLTMLGTYDAPGGHCEIVFENVVVPEANLILREGRGFEIAQGRLGPGRIHHCMRMIGHATRAIDLLKQRAQSDRTVKGKKLIEYQNVRMDLAHSLIEVEQARLLVLKTAHMIDTVGAKLALKEIAMIKVVVPQVAYKIINRVIQIYGAAGLTNDYPLAGLLNRTRSLMIADGPDIVHLETIAKSEISKI</sequence>
<dbReference type="NCBIfam" id="TIGR01509">
    <property type="entry name" value="HAD-SF-IA-v3"/>
    <property type="match status" value="1"/>
</dbReference>
<dbReference type="InterPro" id="IPR036412">
    <property type="entry name" value="HAD-like_sf"/>
</dbReference>
<dbReference type="Gene3D" id="1.10.540.10">
    <property type="entry name" value="Acyl-CoA dehydrogenase/oxidase, N-terminal domain"/>
    <property type="match status" value="1"/>
</dbReference>
<comment type="catalytic activity">
    <reaction evidence="18">
        <text>tricosanoyl-CoA + oxidized [electron-transfer flavoprotein] + H(+) = (2E)-tricosenoyl-CoA + reduced [electron-transfer flavoprotein]</text>
        <dbReference type="Rhea" id="RHEA:48220"/>
        <dbReference type="Rhea" id="RHEA-COMP:10685"/>
        <dbReference type="Rhea" id="RHEA-COMP:10686"/>
        <dbReference type="ChEBI" id="CHEBI:15378"/>
        <dbReference type="ChEBI" id="CHEBI:57692"/>
        <dbReference type="ChEBI" id="CHEBI:58307"/>
        <dbReference type="ChEBI" id="CHEBI:90118"/>
        <dbReference type="ChEBI" id="CHEBI:90119"/>
    </reaction>
    <physiologicalReaction direction="left-to-right" evidence="18">
        <dbReference type="Rhea" id="RHEA:48221"/>
    </physiologicalReaction>
</comment>
<dbReference type="Gene3D" id="3.90.1200.10">
    <property type="match status" value="1"/>
</dbReference>
<comment type="function">
    <text evidence="14">Acyl-CoA dehydrogenase, that exhibits maximal activity towards saturated C22-CoA. Probably participates in beta-oxydation and energy production but could also play a role in the metabolism of specific fatty acids to control fatty acids composition of cellular lipids in brain.</text>
</comment>
<dbReference type="InterPro" id="IPR011009">
    <property type="entry name" value="Kinase-like_dom_sf"/>
</dbReference>
<dbReference type="AlphaFoldDB" id="A0A811LAB4"/>
<dbReference type="InterPro" id="IPR006439">
    <property type="entry name" value="HAD-SF_hydro_IA"/>
</dbReference>
<dbReference type="SFLD" id="SFLDS00003">
    <property type="entry name" value="Haloacid_Dehalogenase"/>
    <property type="match status" value="1"/>
</dbReference>
<evidence type="ECO:0000256" key="16">
    <source>
        <dbReference type="ARBA" id="ARBA00048020"/>
    </source>
</evidence>
<comment type="cofactor">
    <cofactor evidence="1">
        <name>FAD</name>
        <dbReference type="ChEBI" id="CHEBI:57692"/>
    </cofactor>
</comment>
<dbReference type="PRINTS" id="PR00413">
    <property type="entry name" value="HADHALOGNASE"/>
</dbReference>
<evidence type="ECO:0000256" key="6">
    <source>
        <dbReference type="ARBA" id="ARBA00022630"/>
    </source>
</evidence>
<comment type="catalytic activity">
    <reaction evidence="19">
        <text>hexacosanoyl-CoA + oxidized [electron-transfer flavoprotein] + H(+) = (2E)-hexacosenoyl-CoA + reduced [electron-transfer flavoprotein]</text>
        <dbReference type="Rhea" id="RHEA:48216"/>
        <dbReference type="Rhea" id="RHEA-COMP:10685"/>
        <dbReference type="Rhea" id="RHEA-COMP:10686"/>
        <dbReference type="ChEBI" id="CHEBI:15378"/>
        <dbReference type="ChEBI" id="CHEBI:57692"/>
        <dbReference type="ChEBI" id="CHEBI:58307"/>
        <dbReference type="ChEBI" id="CHEBI:64868"/>
        <dbReference type="ChEBI" id="CHEBI:74281"/>
    </reaction>
    <physiologicalReaction direction="left-to-right" evidence="19">
        <dbReference type="Rhea" id="RHEA:48217"/>
    </physiologicalReaction>
</comment>
<evidence type="ECO:0000256" key="20">
    <source>
        <dbReference type="ARBA" id="ARBA00049140"/>
    </source>
</evidence>
<evidence type="ECO:0000256" key="11">
    <source>
        <dbReference type="ARBA" id="ARBA00023136"/>
    </source>
</evidence>
<keyword evidence="7" id="KW-0274">FAD</keyword>
<dbReference type="InterPro" id="IPR006091">
    <property type="entry name" value="Acyl-CoA_Oxase/DH_mid-dom"/>
</dbReference>
<evidence type="ECO:0000256" key="5">
    <source>
        <dbReference type="ARBA" id="ARBA00009347"/>
    </source>
</evidence>
<comment type="catalytic activity">
    <reaction evidence="20">
        <text>eicosanoyl-CoA + oxidized [electron-transfer flavoprotein] + H(+) = (2E)-eicosenoyl-CoA + reduced [electron-transfer flavoprotein]</text>
        <dbReference type="Rhea" id="RHEA:47236"/>
        <dbReference type="Rhea" id="RHEA-COMP:10685"/>
        <dbReference type="Rhea" id="RHEA-COMP:10686"/>
        <dbReference type="ChEBI" id="CHEBI:15378"/>
        <dbReference type="ChEBI" id="CHEBI:57380"/>
        <dbReference type="ChEBI" id="CHEBI:57692"/>
        <dbReference type="ChEBI" id="CHEBI:58307"/>
        <dbReference type="ChEBI" id="CHEBI:74691"/>
    </reaction>
    <physiologicalReaction direction="left-to-right" evidence="20">
        <dbReference type="Rhea" id="RHEA:47237"/>
    </physiologicalReaction>
</comment>
<accession>A0A811LAB4</accession>
<dbReference type="Pfam" id="PF01636">
    <property type="entry name" value="APH"/>
    <property type="match status" value="1"/>
</dbReference>
<evidence type="ECO:0000256" key="3">
    <source>
        <dbReference type="ARBA" id="ARBA00004325"/>
    </source>
</evidence>
<dbReference type="Proteomes" id="UP000614601">
    <property type="component" value="Unassembled WGS sequence"/>
</dbReference>
<dbReference type="EMBL" id="CAJFDH010000005">
    <property type="protein sequence ID" value="CAD5224540.1"/>
    <property type="molecule type" value="Genomic_DNA"/>
</dbReference>
<evidence type="ECO:0000313" key="25">
    <source>
        <dbReference type="EMBL" id="CAD5224540.1"/>
    </source>
</evidence>
<evidence type="ECO:0000259" key="23">
    <source>
        <dbReference type="Pfam" id="PF02770"/>
    </source>
</evidence>
<keyword evidence="11" id="KW-0472">Membrane</keyword>
<keyword evidence="12" id="KW-0576">Peroxisome</keyword>
<dbReference type="InterPro" id="IPR013786">
    <property type="entry name" value="AcylCoA_DH/ox_N"/>
</dbReference>
<dbReference type="GO" id="GO:0033539">
    <property type="term" value="P:fatty acid beta-oxidation using acyl-CoA dehydrogenase"/>
    <property type="evidence" value="ECO:0007669"/>
    <property type="project" value="TreeGrafter"/>
</dbReference>
<evidence type="ECO:0000256" key="14">
    <source>
        <dbReference type="ARBA" id="ARBA00046026"/>
    </source>
</evidence>
<comment type="catalytic activity">
    <reaction evidence="16">
        <text>docosanoyl-CoA + oxidized [electron-transfer flavoprotein] + H(+) = (2E)-docosenoyl-CoA + reduced [electron-transfer flavoprotein]</text>
        <dbReference type="Rhea" id="RHEA:47228"/>
        <dbReference type="Rhea" id="RHEA-COMP:10685"/>
        <dbReference type="Rhea" id="RHEA-COMP:10686"/>
        <dbReference type="ChEBI" id="CHEBI:15378"/>
        <dbReference type="ChEBI" id="CHEBI:57692"/>
        <dbReference type="ChEBI" id="CHEBI:58307"/>
        <dbReference type="ChEBI" id="CHEBI:65059"/>
        <dbReference type="ChEBI" id="CHEBI:74692"/>
    </reaction>
    <physiologicalReaction direction="left-to-right" evidence="16">
        <dbReference type="Rhea" id="RHEA:47229"/>
    </physiologicalReaction>
</comment>
<dbReference type="Gene3D" id="3.30.200.20">
    <property type="entry name" value="Phosphorylase Kinase, domain 1"/>
    <property type="match status" value="1"/>
</dbReference>
<dbReference type="EMBL" id="CAJFCW020000005">
    <property type="protein sequence ID" value="CAG9119948.1"/>
    <property type="molecule type" value="Genomic_DNA"/>
</dbReference>
<organism evidence="25 26">
    <name type="scientific">Bursaphelenchus okinawaensis</name>
    <dbReference type="NCBI Taxonomy" id="465554"/>
    <lineage>
        <taxon>Eukaryota</taxon>
        <taxon>Metazoa</taxon>
        <taxon>Ecdysozoa</taxon>
        <taxon>Nematoda</taxon>
        <taxon>Chromadorea</taxon>
        <taxon>Rhabditida</taxon>
        <taxon>Tylenchina</taxon>
        <taxon>Tylenchomorpha</taxon>
        <taxon>Aphelenchoidea</taxon>
        <taxon>Aphelenchoididae</taxon>
        <taxon>Bursaphelenchus</taxon>
    </lineage>
</organism>
<dbReference type="PANTHER" id="PTHR48083:SF35">
    <property type="entry name" value="ACYL-COA DEHYDROGENASE FAMILY MEMBER 10"/>
    <property type="match status" value="1"/>
</dbReference>
<keyword evidence="26" id="KW-1185">Reference proteome</keyword>
<evidence type="ECO:0000256" key="2">
    <source>
        <dbReference type="ARBA" id="ARBA00004275"/>
    </source>
</evidence>
<dbReference type="InterPro" id="IPR050741">
    <property type="entry name" value="Acyl-CoA_dehydrogenase"/>
</dbReference>
<dbReference type="Pfam" id="PF02771">
    <property type="entry name" value="Acyl-CoA_dh_N"/>
    <property type="match status" value="1"/>
</dbReference>
<proteinExistence type="inferred from homology"/>
<dbReference type="InterPro" id="IPR009100">
    <property type="entry name" value="AcylCoA_DH/oxidase_NM_dom_sf"/>
</dbReference>
<dbReference type="InterPro" id="IPR023198">
    <property type="entry name" value="PGP-like_dom2"/>
</dbReference>
<dbReference type="SUPFAM" id="SSF56784">
    <property type="entry name" value="HAD-like"/>
    <property type="match status" value="1"/>
</dbReference>
<evidence type="ECO:0000259" key="22">
    <source>
        <dbReference type="Pfam" id="PF01636"/>
    </source>
</evidence>
<dbReference type="Gene3D" id="1.10.150.240">
    <property type="entry name" value="Putative phosphatase, domain 2"/>
    <property type="match status" value="1"/>
</dbReference>
<protein>
    <recommendedName>
        <fullName evidence="13">Acyl-CoA dehydrogenase family member 11</fullName>
    </recommendedName>
</protein>
<evidence type="ECO:0000259" key="21">
    <source>
        <dbReference type="Pfam" id="PF00441"/>
    </source>
</evidence>
<evidence type="ECO:0000256" key="7">
    <source>
        <dbReference type="ARBA" id="ARBA00022827"/>
    </source>
</evidence>
<evidence type="ECO:0000313" key="26">
    <source>
        <dbReference type="Proteomes" id="UP000614601"/>
    </source>
</evidence>
<dbReference type="InterPro" id="IPR023214">
    <property type="entry name" value="HAD_sf"/>
</dbReference>
<name>A0A811LAB4_9BILA</name>
<gene>
    <name evidence="25" type="ORF">BOKJ2_LOCUS11130</name>
</gene>
<evidence type="ECO:0000256" key="12">
    <source>
        <dbReference type="ARBA" id="ARBA00023140"/>
    </source>
</evidence>
<keyword evidence="6" id="KW-0285">Flavoprotein</keyword>
<evidence type="ECO:0000256" key="8">
    <source>
        <dbReference type="ARBA" id="ARBA00022990"/>
    </source>
</evidence>
<dbReference type="SUPFAM" id="SSF56112">
    <property type="entry name" value="Protein kinase-like (PK-like)"/>
    <property type="match status" value="1"/>
</dbReference>
<keyword evidence="9" id="KW-0560">Oxidoreductase</keyword>
<dbReference type="Proteomes" id="UP000783686">
    <property type="component" value="Unassembled WGS sequence"/>
</dbReference>
<keyword evidence="8" id="KW-0007">Acetylation</keyword>
<reference evidence="25" key="1">
    <citation type="submission" date="2020-09" db="EMBL/GenBank/DDBJ databases">
        <authorList>
            <person name="Kikuchi T."/>
        </authorList>
    </citation>
    <scope>NUCLEOTIDE SEQUENCE</scope>
    <source>
        <strain evidence="25">SH1</strain>
    </source>
</reference>
<evidence type="ECO:0000256" key="10">
    <source>
        <dbReference type="ARBA" id="ARBA00023098"/>
    </source>
</evidence>
<dbReference type="InterPro" id="IPR036250">
    <property type="entry name" value="AcylCo_DH-like_C"/>
</dbReference>
<keyword evidence="10" id="KW-0443">Lipid metabolism</keyword>
<evidence type="ECO:0000256" key="17">
    <source>
        <dbReference type="ARBA" id="ARBA00048086"/>
    </source>
</evidence>
<dbReference type="InterPro" id="IPR009075">
    <property type="entry name" value="AcylCo_DH/oxidase_C"/>
</dbReference>
<dbReference type="InterPro" id="IPR011945">
    <property type="entry name" value="HAD-SF_ppase_IA/epoxid_hydro_N"/>
</dbReference>
<evidence type="ECO:0000259" key="24">
    <source>
        <dbReference type="Pfam" id="PF02771"/>
    </source>
</evidence>
<dbReference type="Gene3D" id="1.20.140.10">
    <property type="entry name" value="Butyryl-CoA Dehydrogenase, subunit A, domain 3"/>
    <property type="match status" value="1"/>
</dbReference>
<dbReference type="Gene3D" id="3.40.50.1000">
    <property type="entry name" value="HAD superfamily/HAD-like"/>
    <property type="match status" value="1"/>
</dbReference>
<dbReference type="OrthoDB" id="434771at2759"/>
<evidence type="ECO:0000256" key="19">
    <source>
        <dbReference type="ARBA" id="ARBA00048399"/>
    </source>
</evidence>
<feature type="domain" description="Aminoglycoside phosphotransferase" evidence="22">
    <location>
        <begin position="245"/>
        <end position="460"/>
    </location>
</feature>
<evidence type="ECO:0000256" key="4">
    <source>
        <dbReference type="ARBA" id="ARBA00005005"/>
    </source>
</evidence>
<evidence type="ECO:0000256" key="9">
    <source>
        <dbReference type="ARBA" id="ARBA00023002"/>
    </source>
</evidence>
<comment type="subcellular location">
    <subcellularLocation>
        <location evidence="3">Mitochondrion membrane</location>
    </subcellularLocation>
    <subcellularLocation>
        <location evidence="2">Peroxisome</location>
    </subcellularLocation>
</comment>
<comment type="catalytic activity">
    <reaction evidence="15">
        <text>a 2,3-saturated acyl-CoA + oxidized [electron-transfer flavoprotein] + H(+) = a (2E)-enoyl-CoA + reduced [electron-transfer flavoprotein]</text>
        <dbReference type="Rhea" id="RHEA:44704"/>
        <dbReference type="Rhea" id="RHEA-COMP:10685"/>
        <dbReference type="Rhea" id="RHEA-COMP:10686"/>
        <dbReference type="ChEBI" id="CHEBI:15378"/>
        <dbReference type="ChEBI" id="CHEBI:57692"/>
        <dbReference type="ChEBI" id="CHEBI:58307"/>
        <dbReference type="ChEBI" id="CHEBI:58856"/>
        <dbReference type="ChEBI" id="CHEBI:65111"/>
    </reaction>
    <physiologicalReaction direction="left-to-right" evidence="15">
        <dbReference type="Rhea" id="RHEA:44705"/>
    </physiologicalReaction>
</comment>
<evidence type="ECO:0000256" key="13">
    <source>
        <dbReference type="ARBA" id="ARBA00040622"/>
    </source>
</evidence>
<evidence type="ECO:0000256" key="18">
    <source>
        <dbReference type="ARBA" id="ARBA00048395"/>
    </source>
</evidence>
<dbReference type="SUPFAM" id="SSF47203">
    <property type="entry name" value="Acyl-CoA dehydrogenase C-terminal domain-like"/>
    <property type="match status" value="1"/>
</dbReference>
<dbReference type="GO" id="GO:0005777">
    <property type="term" value="C:peroxisome"/>
    <property type="evidence" value="ECO:0007669"/>
    <property type="project" value="UniProtKB-SubCell"/>
</dbReference>
<dbReference type="CDD" id="cd05154">
    <property type="entry name" value="ACAD10_11_N-like"/>
    <property type="match status" value="1"/>
</dbReference>
<feature type="domain" description="Acyl-CoA dehydrogenase/oxidase N-terminal" evidence="24">
    <location>
        <begin position="588"/>
        <end position="707"/>
    </location>
</feature>
<feature type="domain" description="Acyl-CoA dehydrogenase/oxidase C-terminal" evidence="21">
    <location>
        <begin position="827"/>
        <end position="977"/>
    </location>
</feature>
<comment type="pathway">
    <text evidence="4">Lipid metabolism; fatty acid beta-oxidation.</text>
</comment>
<evidence type="ECO:0000256" key="15">
    <source>
        <dbReference type="ARBA" id="ARBA00047443"/>
    </source>
</evidence>
<comment type="caution">
    <text evidence="25">The sequence shown here is derived from an EMBL/GenBank/DDBJ whole genome shotgun (WGS) entry which is preliminary data.</text>
</comment>
<dbReference type="InterPro" id="IPR046373">
    <property type="entry name" value="Acyl-CoA_Oxase/DH_mid-dom_sf"/>
</dbReference>
<dbReference type="GO" id="GO:0031966">
    <property type="term" value="C:mitochondrial membrane"/>
    <property type="evidence" value="ECO:0007669"/>
    <property type="project" value="UniProtKB-SubCell"/>
</dbReference>
<dbReference type="InterPro" id="IPR041726">
    <property type="entry name" value="ACAD10_11_N"/>
</dbReference>
<comment type="similarity">
    <text evidence="5">Belongs to the acyl-CoA dehydrogenase family.</text>
</comment>
<comment type="catalytic activity">
    <reaction evidence="17">
        <text>tetracosanoyl-CoA + oxidized [electron-transfer flavoprotein] + H(+) = (2E)-tetracosenoyl-CoA + reduced [electron-transfer flavoprotein]</text>
        <dbReference type="Rhea" id="RHEA:47232"/>
        <dbReference type="Rhea" id="RHEA-COMP:10685"/>
        <dbReference type="Rhea" id="RHEA-COMP:10686"/>
        <dbReference type="ChEBI" id="CHEBI:15378"/>
        <dbReference type="ChEBI" id="CHEBI:57692"/>
        <dbReference type="ChEBI" id="CHEBI:58307"/>
        <dbReference type="ChEBI" id="CHEBI:65052"/>
        <dbReference type="ChEBI" id="CHEBI:74693"/>
    </reaction>
    <physiologicalReaction direction="left-to-right" evidence="17">
        <dbReference type="Rhea" id="RHEA:47233"/>
    </physiologicalReaction>
</comment>
<dbReference type="InterPro" id="IPR002575">
    <property type="entry name" value="Aminoglycoside_PTrfase"/>
</dbReference>
<dbReference type="NCBIfam" id="TIGR02247">
    <property type="entry name" value="HAD-1A3-hyp"/>
    <property type="match status" value="1"/>
</dbReference>
<dbReference type="GO" id="GO:0003995">
    <property type="term" value="F:acyl-CoA dehydrogenase activity"/>
    <property type="evidence" value="ECO:0007669"/>
    <property type="project" value="TreeGrafter"/>
</dbReference>
<feature type="domain" description="Acyl-CoA oxidase/dehydrogenase middle" evidence="23">
    <location>
        <begin position="711"/>
        <end position="815"/>
    </location>
</feature>
<dbReference type="CDD" id="cd02603">
    <property type="entry name" value="HAD_sEH-N_like"/>
    <property type="match status" value="1"/>
</dbReference>
<evidence type="ECO:0000256" key="1">
    <source>
        <dbReference type="ARBA" id="ARBA00001974"/>
    </source>
</evidence>